<dbReference type="PANTHER" id="PTHR36699">
    <property type="entry name" value="LD-TRANSPEPTIDASE"/>
    <property type="match status" value="1"/>
</dbReference>
<protein>
    <recommendedName>
        <fullName evidence="9">L,D-TPase catalytic domain-containing protein</fullName>
    </recommendedName>
</protein>
<evidence type="ECO:0000259" key="9">
    <source>
        <dbReference type="PROSITE" id="PS52029"/>
    </source>
</evidence>
<keyword evidence="6 7" id="KW-0961">Cell wall biogenesis/degradation</keyword>
<keyword evidence="5 7" id="KW-0573">Peptidoglycan synthesis</keyword>
<name>A0A509EI93_9HYPH</name>
<evidence type="ECO:0000313" key="11">
    <source>
        <dbReference type="Proteomes" id="UP000410984"/>
    </source>
</evidence>
<evidence type="ECO:0000256" key="4">
    <source>
        <dbReference type="ARBA" id="ARBA00022960"/>
    </source>
</evidence>
<evidence type="ECO:0000256" key="1">
    <source>
        <dbReference type="ARBA" id="ARBA00004752"/>
    </source>
</evidence>
<feature type="region of interest" description="Disordered" evidence="8">
    <location>
        <begin position="1"/>
        <end position="44"/>
    </location>
</feature>
<comment type="similarity">
    <text evidence="2">Belongs to the YkuD family.</text>
</comment>
<comment type="pathway">
    <text evidence="1 7">Cell wall biogenesis; peptidoglycan biosynthesis.</text>
</comment>
<dbReference type="CDD" id="cd16913">
    <property type="entry name" value="YkuD_like"/>
    <property type="match status" value="1"/>
</dbReference>
<dbReference type="Pfam" id="PF03734">
    <property type="entry name" value="YkuD"/>
    <property type="match status" value="1"/>
</dbReference>
<dbReference type="AlphaFoldDB" id="A0A509EI93"/>
<feature type="domain" description="L,D-TPase catalytic" evidence="9">
    <location>
        <begin position="99"/>
        <end position="225"/>
    </location>
</feature>
<dbReference type="UniPathway" id="UPA00219"/>
<proteinExistence type="inferred from homology"/>
<dbReference type="SUPFAM" id="SSF141523">
    <property type="entry name" value="L,D-transpeptidase catalytic domain-like"/>
    <property type="match status" value="1"/>
</dbReference>
<evidence type="ECO:0000256" key="2">
    <source>
        <dbReference type="ARBA" id="ARBA00005992"/>
    </source>
</evidence>
<evidence type="ECO:0000313" key="10">
    <source>
        <dbReference type="EMBL" id="VUD73179.1"/>
    </source>
</evidence>
<sequence length="434" mass="45984">MPPPPRAPSAATAAFSASGRAFGPGSGVAVRRPARRETAPRGADVDPVPIPALRAACAGLLLLLAVAPARAQNAKAEAPIPAATLALMAAKGTGAASPVLFRAYKKESEIEVWKRGPSGYVHIKTFPICRWSGQLGPKRANGDRQTPEGFYAVPKRQMNPNSRYYLSFDIGYPNAFDRAHGGTGSAVMVHGVCSSMGCFAMTDRAAGELYAIARDALNGGQAAFQFQSYPFRMSAENMARHRADPNYAFWRQLKEGSDRFEATGEELQVSVAGGRYVFAPSKDPAKEAAAATRRAAEEARIAGLVEDGSPAVRTTYSDGGQHAFWASLITKGVPVGEISRPEALAYAGQEVVVIAGHRRPAPIPEAVWTAALAPGRPMADWRLAGFVPIYERVPDRFGWAGAYADSLPRLVAAELAKRDRSGSAPGLLAAAEGL</sequence>
<organism evidence="10 11">
    <name type="scientific">Methylobacterium symbioticum</name>
    <dbReference type="NCBI Taxonomy" id="2584084"/>
    <lineage>
        <taxon>Bacteria</taxon>
        <taxon>Pseudomonadati</taxon>
        <taxon>Pseudomonadota</taxon>
        <taxon>Alphaproteobacteria</taxon>
        <taxon>Hyphomicrobiales</taxon>
        <taxon>Methylobacteriaceae</taxon>
        <taxon>Methylobacterium</taxon>
    </lineage>
</organism>
<dbReference type="GO" id="GO:0009252">
    <property type="term" value="P:peptidoglycan biosynthetic process"/>
    <property type="evidence" value="ECO:0007669"/>
    <property type="project" value="UniProtKB-UniPathway"/>
</dbReference>
<accession>A0A509EI93</accession>
<evidence type="ECO:0000256" key="3">
    <source>
        <dbReference type="ARBA" id="ARBA00022679"/>
    </source>
</evidence>
<dbReference type="GO" id="GO:0004180">
    <property type="term" value="F:carboxypeptidase activity"/>
    <property type="evidence" value="ECO:0007669"/>
    <property type="project" value="UniProtKB-ARBA"/>
</dbReference>
<evidence type="ECO:0000256" key="8">
    <source>
        <dbReference type="SAM" id="MobiDB-lite"/>
    </source>
</evidence>
<gene>
    <name evidence="10" type="ORF">MET9862_03793</name>
</gene>
<dbReference type="GO" id="GO:0016740">
    <property type="term" value="F:transferase activity"/>
    <property type="evidence" value="ECO:0007669"/>
    <property type="project" value="UniProtKB-KW"/>
</dbReference>
<evidence type="ECO:0000256" key="6">
    <source>
        <dbReference type="ARBA" id="ARBA00023316"/>
    </source>
</evidence>
<dbReference type="InterPro" id="IPR038063">
    <property type="entry name" value="Transpep_catalytic_dom"/>
</dbReference>
<dbReference type="InterPro" id="IPR005490">
    <property type="entry name" value="LD_TPept_cat_dom"/>
</dbReference>
<dbReference type="PROSITE" id="PS52029">
    <property type="entry name" value="LD_TPASE"/>
    <property type="match status" value="1"/>
</dbReference>
<keyword evidence="4 7" id="KW-0133">Cell shape</keyword>
<dbReference type="Proteomes" id="UP000410984">
    <property type="component" value="Unassembled WGS sequence"/>
</dbReference>
<evidence type="ECO:0000256" key="5">
    <source>
        <dbReference type="ARBA" id="ARBA00022984"/>
    </source>
</evidence>
<dbReference type="PANTHER" id="PTHR36699:SF1">
    <property type="entry name" value="L,D-TRANSPEPTIDASE YAFK-RELATED"/>
    <property type="match status" value="1"/>
</dbReference>
<reference evidence="10 11" key="1">
    <citation type="submission" date="2019-06" db="EMBL/GenBank/DDBJ databases">
        <authorList>
            <person name="Rodrigo-Torres L."/>
            <person name="Arahal R. D."/>
            <person name="Lucena T."/>
        </authorList>
    </citation>
    <scope>NUCLEOTIDE SEQUENCE [LARGE SCALE GENOMIC DNA]</scope>
    <source>
        <strain evidence="10 11">SB0023/3</strain>
    </source>
</reference>
<keyword evidence="3" id="KW-0808">Transferase</keyword>
<feature type="active site" description="Proton donor/acceptor" evidence="7">
    <location>
        <position position="190"/>
    </location>
</feature>
<feature type="active site" description="Nucleophile" evidence="7">
    <location>
        <position position="198"/>
    </location>
</feature>
<keyword evidence="11" id="KW-1185">Reference proteome</keyword>
<feature type="compositionally biased region" description="Low complexity" evidence="8">
    <location>
        <begin position="8"/>
        <end position="23"/>
    </location>
</feature>
<dbReference type="GO" id="GO:0008360">
    <property type="term" value="P:regulation of cell shape"/>
    <property type="evidence" value="ECO:0007669"/>
    <property type="project" value="UniProtKB-UniRule"/>
</dbReference>
<evidence type="ECO:0000256" key="7">
    <source>
        <dbReference type="PROSITE-ProRule" id="PRU01373"/>
    </source>
</evidence>
<dbReference type="EMBL" id="CABFPH010000062">
    <property type="protein sequence ID" value="VUD73179.1"/>
    <property type="molecule type" value="Genomic_DNA"/>
</dbReference>
<dbReference type="GO" id="GO:0071555">
    <property type="term" value="P:cell wall organization"/>
    <property type="evidence" value="ECO:0007669"/>
    <property type="project" value="UniProtKB-UniRule"/>
</dbReference>